<comment type="cofactor">
    <cofactor evidence="1">
        <name>Mg(2+)</name>
        <dbReference type="ChEBI" id="CHEBI:18420"/>
    </cofactor>
</comment>
<dbReference type="PANTHER" id="PTHR36305:SF1">
    <property type="entry name" value="PHOSPHATIDYLGLYCEROPHOSPHATASE A"/>
    <property type="match status" value="1"/>
</dbReference>
<dbReference type="GO" id="GO:0005886">
    <property type="term" value="C:plasma membrane"/>
    <property type="evidence" value="ECO:0007669"/>
    <property type="project" value="UniProtKB-SubCell"/>
</dbReference>
<keyword evidence="1" id="KW-1208">Phospholipid metabolism</keyword>
<dbReference type="Pfam" id="PF04608">
    <property type="entry name" value="PgpA"/>
    <property type="match status" value="1"/>
</dbReference>
<comment type="catalytic activity">
    <reaction evidence="1">
        <text>a 1,2-diacyl-sn-glycero-3-phospho-(1'-sn-glycero-3'-phosphate) + H2O = a 1,2-diacyl-sn-glycero-3-phospho-(1'-sn-glycerol) + phosphate</text>
        <dbReference type="Rhea" id="RHEA:33751"/>
        <dbReference type="ChEBI" id="CHEBI:15377"/>
        <dbReference type="ChEBI" id="CHEBI:43474"/>
        <dbReference type="ChEBI" id="CHEBI:60110"/>
        <dbReference type="ChEBI" id="CHEBI:64716"/>
        <dbReference type="EC" id="3.1.3.27"/>
    </reaction>
</comment>
<dbReference type="PIRSF" id="PIRSF006162">
    <property type="entry name" value="PgpA"/>
    <property type="match status" value="1"/>
</dbReference>
<dbReference type="GO" id="GO:0046872">
    <property type="term" value="F:metal ion binding"/>
    <property type="evidence" value="ECO:0007669"/>
    <property type="project" value="UniProtKB-KW"/>
</dbReference>
<keyword evidence="1" id="KW-0460">Magnesium</keyword>
<dbReference type="InterPro" id="IPR026037">
    <property type="entry name" value="PgpA"/>
</dbReference>
<evidence type="ECO:0000256" key="2">
    <source>
        <dbReference type="SAM" id="Phobius"/>
    </source>
</evidence>
<keyword evidence="1 2" id="KW-0812">Transmembrane</keyword>
<dbReference type="SUPFAM" id="SSF101307">
    <property type="entry name" value="YutG-like"/>
    <property type="match status" value="1"/>
</dbReference>
<dbReference type="CDD" id="cd06971">
    <property type="entry name" value="PgpA"/>
    <property type="match status" value="1"/>
</dbReference>
<dbReference type="AlphaFoldDB" id="A0A2Z6E028"/>
<reference evidence="4 5" key="1">
    <citation type="submission" date="2018-04" db="EMBL/GenBank/DDBJ databases">
        <title>Complete genome sequence of Hydrogenophilus thermoluteolus TH-1.</title>
        <authorList>
            <person name="Arai H."/>
        </authorList>
    </citation>
    <scope>NUCLEOTIDE SEQUENCE [LARGE SCALE GENOMIC DNA]</scope>
    <source>
        <strain evidence="4 5">TH-1</strain>
    </source>
</reference>
<keyword evidence="1 2" id="KW-0472">Membrane</keyword>
<dbReference type="GO" id="GO:0006655">
    <property type="term" value="P:phosphatidylglycerol biosynthetic process"/>
    <property type="evidence" value="ECO:0007669"/>
    <property type="project" value="UniProtKB-UniPathway"/>
</dbReference>
<dbReference type="Proteomes" id="UP000262004">
    <property type="component" value="Chromosome"/>
</dbReference>
<feature type="transmembrane region" description="Helical" evidence="2">
    <location>
        <begin position="62"/>
        <end position="85"/>
    </location>
</feature>
<gene>
    <name evidence="4" type="ORF">HPTL_1910</name>
</gene>
<dbReference type="EC" id="3.1.3.27" evidence="1"/>
<evidence type="ECO:0000313" key="4">
    <source>
        <dbReference type="EMBL" id="BBD78164.1"/>
    </source>
</evidence>
<dbReference type="UniPathway" id="UPA00084">
    <property type="reaction ID" value="UER00504"/>
</dbReference>
<keyword evidence="1" id="KW-0443">Lipid metabolism</keyword>
<proteinExistence type="predicted"/>
<dbReference type="EMBL" id="AP018558">
    <property type="protein sequence ID" value="BBD78164.1"/>
    <property type="molecule type" value="Genomic_DNA"/>
</dbReference>
<dbReference type="GO" id="GO:0008962">
    <property type="term" value="F:phosphatidylglycerophosphatase activity"/>
    <property type="evidence" value="ECO:0007669"/>
    <property type="project" value="UniProtKB-EC"/>
</dbReference>
<organism evidence="4 5">
    <name type="scientific">Hydrogenophilus thermoluteolus</name>
    <name type="common">Pseudomonas hydrogenothermophila</name>
    <dbReference type="NCBI Taxonomy" id="297"/>
    <lineage>
        <taxon>Bacteria</taxon>
        <taxon>Pseudomonadati</taxon>
        <taxon>Pseudomonadota</taxon>
        <taxon>Hydrogenophilia</taxon>
        <taxon>Hydrogenophilales</taxon>
        <taxon>Hydrogenophilaceae</taxon>
        <taxon>Hydrogenophilus</taxon>
    </lineage>
</organism>
<keyword evidence="1" id="KW-0595">Phospholipid degradation</keyword>
<comment type="pathway">
    <text evidence="1">Phospholipid metabolism; phosphatidylglycerol biosynthesis; phosphatidylglycerol from CDP-diacylglycerol: step 2/2.</text>
</comment>
<comment type="subcellular location">
    <subcellularLocation>
        <location evidence="1">Cell inner membrane</location>
        <topology evidence="1">Multi-pass membrane protein</topology>
    </subcellularLocation>
</comment>
<evidence type="ECO:0000256" key="1">
    <source>
        <dbReference type="PIRNR" id="PIRNR006162"/>
    </source>
</evidence>
<name>A0A2Z6E028_HYDTE</name>
<keyword evidence="1" id="KW-0997">Cell inner membrane</keyword>
<keyword evidence="1" id="KW-0479">Metal-binding</keyword>
<keyword evidence="1" id="KW-0378">Hydrolase</keyword>
<dbReference type="PANTHER" id="PTHR36305">
    <property type="entry name" value="PHOSPHATIDYLGLYCEROPHOSPHATASE A"/>
    <property type="match status" value="1"/>
</dbReference>
<feature type="transmembrane region" description="Helical" evidence="2">
    <location>
        <begin position="100"/>
        <end position="125"/>
    </location>
</feature>
<keyword evidence="2" id="KW-1133">Transmembrane helix</keyword>
<sequence>MTRTSVRAPAHARSPTALLWHPVHFLSLGLGSGLSRWAPGTMGTLAGWFLWPLLVHQLPIEWLLAWLIACTGFGVWACGVTAHALGDNDPEAVVWDEIVALWWVLLFTPANWLAQGAAVALFRLFDITKPWPIRMMERRVKGGLGIMIDDLIAAVMTLFVLAVAVHYDVLPR</sequence>
<dbReference type="InterPro" id="IPR007686">
    <property type="entry name" value="YutG/PgpA"/>
</dbReference>
<protein>
    <recommendedName>
        <fullName evidence="1">Phosphatidylglycerophosphatase A</fullName>
        <ecNumber evidence="1">3.1.3.27</ecNumber>
    </recommendedName>
    <alternativeName>
        <fullName evidence="1">Phosphatidylglycerolphosphate phosphatase A</fullName>
    </alternativeName>
</protein>
<accession>A0A2Z6E028</accession>
<keyword evidence="5" id="KW-1185">Reference proteome</keyword>
<feature type="transmembrane region" description="Helical" evidence="2">
    <location>
        <begin position="146"/>
        <end position="167"/>
    </location>
</feature>
<evidence type="ECO:0000313" key="5">
    <source>
        <dbReference type="Proteomes" id="UP000262004"/>
    </source>
</evidence>
<dbReference type="GO" id="GO:0009395">
    <property type="term" value="P:phospholipid catabolic process"/>
    <property type="evidence" value="ECO:0007669"/>
    <property type="project" value="UniProtKB-KW"/>
</dbReference>
<dbReference type="InterPro" id="IPR036681">
    <property type="entry name" value="PgpA-like_sf"/>
</dbReference>
<comment type="function">
    <text evidence="1">Lipid phosphatase which dephosphorylates phosphatidylglycerophosphate (PGP) to phosphatidylglycerol (PG).</text>
</comment>
<dbReference type="KEGG" id="htl:HPTL_1910"/>
<keyword evidence="1" id="KW-0442">Lipid degradation</keyword>
<keyword evidence="1" id="KW-1003">Cell membrane</keyword>
<dbReference type="RefSeq" id="WP_197713683.1">
    <property type="nucleotide sequence ID" value="NZ_AP018558.1"/>
</dbReference>
<feature type="transmembrane region" description="Helical" evidence="2">
    <location>
        <begin position="37"/>
        <end position="55"/>
    </location>
</feature>
<evidence type="ECO:0000259" key="3">
    <source>
        <dbReference type="Pfam" id="PF04608"/>
    </source>
</evidence>
<feature type="domain" description="YutG/PgpA" evidence="3">
    <location>
        <begin position="26"/>
        <end position="163"/>
    </location>
</feature>